<evidence type="ECO:0000256" key="2">
    <source>
        <dbReference type="PROSITE-ProRule" id="PRU00169"/>
    </source>
</evidence>
<keyword evidence="1 2" id="KW-0597">Phosphoprotein</keyword>
<dbReference type="EMBL" id="FOAJ01000003">
    <property type="protein sequence ID" value="SEK69729.1"/>
    <property type="molecule type" value="Genomic_DNA"/>
</dbReference>
<evidence type="ECO:0000256" key="1">
    <source>
        <dbReference type="ARBA" id="ARBA00022553"/>
    </source>
</evidence>
<name>A0A1H7J4S4_9BURK</name>
<dbReference type="SMART" id="SM00448">
    <property type="entry name" value="REC"/>
    <property type="match status" value="1"/>
</dbReference>
<dbReference type="InterPro" id="IPR011006">
    <property type="entry name" value="CheY-like_superfamily"/>
</dbReference>
<sequence length="116" mass="12354">MATVLLVDDDTNALCALKELVGQEGYRVTTAANGAAALRTARAERPDVVVSDCMMPEMDGMDLSRAMRDDRTLAGVPVVLVSALVTPPPDVQTAGFLRKPFAVAQLLEIIDRLVTA</sequence>
<dbReference type="PROSITE" id="PS50110">
    <property type="entry name" value="RESPONSE_REGULATORY"/>
    <property type="match status" value="1"/>
</dbReference>
<evidence type="ECO:0000313" key="4">
    <source>
        <dbReference type="EMBL" id="SEK69729.1"/>
    </source>
</evidence>
<dbReference type="Proteomes" id="UP000199120">
    <property type="component" value="Unassembled WGS sequence"/>
</dbReference>
<evidence type="ECO:0000259" key="3">
    <source>
        <dbReference type="PROSITE" id="PS50110"/>
    </source>
</evidence>
<accession>A0A1H7J4S4</accession>
<dbReference type="STRING" id="416943.SAMN05445871_1837"/>
<reference evidence="5" key="1">
    <citation type="submission" date="2016-10" db="EMBL/GenBank/DDBJ databases">
        <authorList>
            <person name="Varghese N."/>
            <person name="Submissions S."/>
        </authorList>
    </citation>
    <scope>NUCLEOTIDE SEQUENCE [LARGE SCALE GENOMIC DNA]</scope>
    <source>
        <strain evidence="5">LMG 26416</strain>
    </source>
</reference>
<keyword evidence="4" id="KW-0808">Transferase</keyword>
<gene>
    <name evidence="4" type="ORF">SAMN05192542_103142</name>
</gene>
<dbReference type="SUPFAM" id="SSF52172">
    <property type="entry name" value="CheY-like"/>
    <property type="match status" value="1"/>
</dbReference>
<dbReference type="Pfam" id="PF00072">
    <property type="entry name" value="Response_reg"/>
    <property type="match status" value="1"/>
</dbReference>
<dbReference type="Gene3D" id="3.40.50.2300">
    <property type="match status" value="1"/>
</dbReference>
<dbReference type="PANTHER" id="PTHR44591">
    <property type="entry name" value="STRESS RESPONSE REGULATOR PROTEIN 1"/>
    <property type="match status" value="1"/>
</dbReference>
<dbReference type="InterPro" id="IPR001789">
    <property type="entry name" value="Sig_transdc_resp-reg_receiver"/>
</dbReference>
<evidence type="ECO:0000313" key="5">
    <source>
        <dbReference type="Proteomes" id="UP000199120"/>
    </source>
</evidence>
<dbReference type="InterPro" id="IPR050595">
    <property type="entry name" value="Bact_response_regulator"/>
</dbReference>
<feature type="domain" description="Response regulatory" evidence="3">
    <location>
        <begin position="3"/>
        <end position="114"/>
    </location>
</feature>
<feature type="modified residue" description="4-aspartylphosphate" evidence="2">
    <location>
        <position position="52"/>
    </location>
</feature>
<dbReference type="RefSeq" id="WP_090544194.1">
    <property type="nucleotide sequence ID" value="NZ_FNSR01000001.1"/>
</dbReference>
<dbReference type="GO" id="GO:0016301">
    <property type="term" value="F:kinase activity"/>
    <property type="evidence" value="ECO:0007669"/>
    <property type="project" value="UniProtKB-KW"/>
</dbReference>
<proteinExistence type="predicted"/>
<dbReference type="AlphaFoldDB" id="A0A1H7J4S4"/>
<organism evidence="4 5">
    <name type="scientific">Paraburkholderia caballeronis</name>
    <dbReference type="NCBI Taxonomy" id="416943"/>
    <lineage>
        <taxon>Bacteria</taxon>
        <taxon>Pseudomonadati</taxon>
        <taxon>Pseudomonadota</taxon>
        <taxon>Betaproteobacteria</taxon>
        <taxon>Burkholderiales</taxon>
        <taxon>Burkholderiaceae</taxon>
        <taxon>Paraburkholderia</taxon>
    </lineage>
</organism>
<keyword evidence="5" id="KW-1185">Reference proteome</keyword>
<dbReference type="GO" id="GO:0000160">
    <property type="term" value="P:phosphorelay signal transduction system"/>
    <property type="evidence" value="ECO:0007669"/>
    <property type="project" value="InterPro"/>
</dbReference>
<dbReference type="OrthoDB" id="9800897at2"/>
<keyword evidence="4" id="KW-0418">Kinase</keyword>
<protein>
    <submittedName>
        <fullName evidence="4">Two-component system, chemotaxis family, sensor kinase CheA</fullName>
    </submittedName>
</protein>
<dbReference type="PANTHER" id="PTHR44591:SF3">
    <property type="entry name" value="RESPONSE REGULATORY DOMAIN-CONTAINING PROTEIN"/>
    <property type="match status" value="1"/>
</dbReference>